<evidence type="ECO:0000256" key="8">
    <source>
        <dbReference type="ARBA" id="ARBA00038485"/>
    </source>
</evidence>
<keyword evidence="14" id="KW-1185">Reference proteome</keyword>
<evidence type="ECO:0000256" key="3">
    <source>
        <dbReference type="ARBA" id="ARBA00022692"/>
    </source>
</evidence>
<keyword evidence="5 12" id="KW-1133">Transmembrane helix</keyword>
<dbReference type="GO" id="GO:0006882">
    <property type="term" value="P:intracellular zinc ion homeostasis"/>
    <property type="evidence" value="ECO:0007669"/>
    <property type="project" value="TreeGrafter"/>
</dbReference>
<dbReference type="PANTHER" id="PTHR16950:SF25">
    <property type="entry name" value="ZINC TRANSPORTER SLC39A7"/>
    <property type="match status" value="1"/>
</dbReference>
<evidence type="ECO:0000313" key="13">
    <source>
        <dbReference type="EMBL" id="NXJ16901.1"/>
    </source>
</evidence>
<sequence>MQLQLLTALGAVGGAAFSLLAEGVGAEAATPWILPFTAGGFIYVGTVAVLPQLLREQRPLQSVLQLGALLA</sequence>
<feature type="transmembrane region" description="Helical" evidence="12">
    <location>
        <begin position="31"/>
        <end position="50"/>
    </location>
</feature>
<reference evidence="13 14" key="1">
    <citation type="submission" date="2019-09" db="EMBL/GenBank/DDBJ databases">
        <title>Bird 10,000 Genomes (B10K) Project - Family phase.</title>
        <authorList>
            <person name="Zhang G."/>
        </authorList>
    </citation>
    <scope>NUCLEOTIDE SEQUENCE [LARGE SCALE GENOMIC DNA]</scope>
    <source>
        <strain evidence="13">B10K-DU-001-53</strain>
        <tissue evidence="13">Muscle</tissue>
    </source>
</reference>
<dbReference type="GO" id="GO:0016020">
    <property type="term" value="C:membrane"/>
    <property type="evidence" value="ECO:0007669"/>
    <property type="project" value="InterPro"/>
</dbReference>
<comment type="catalytic activity">
    <reaction evidence="7">
        <text>Zn(2+)(in) = Zn(2+)(out)</text>
        <dbReference type="Rhea" id="RHEA:29351"/>
        <dbReference type="ChEBI" id="CHEBI:29105"/>
    </reaction>
</comment>
<evidence type="ECO:0000256" key="9">
    <source>
        <dbReference type="ARBA" id="ARBA00039859"/>
    </source>
</evidence>
<evidence type="ECO:0000256" key="1">
    <source>
        <dbReference type="ARBA" id="ARBA00004257"/>
    </source>
</evidence>
<dbReference type="GO" id="GO:0005794">
    <property type="term" value="C:Golgi apparatus"/>
    <property type="evidence" value="ECO:0007669"/>
    <property type="project" value="UniProtKB-SubCell"/>
</dbReference>
<dbReference type="PANTHER" id="PTHR16950">
    <property type="entry name" value="ZINC TRANSPORTER SLC39A7 HISTIDINE-RICH MEMBRANE PROTEIN KE4"/>
    <property type="match status" value="1"/>
</dbReference>
<dbReference type="OrthoDB" id="9398250at2759"/>
<evidence type="ECO:0000256" key="10">
    <source>
        <dbReference type="ARBA" id="ARBA00042780"/>
    </source>
</evidence>
<dbReference type="Pfam" id="PF02535">
    <property type="entry name" value="Zip"/>
    <property type="match status" value="1"/>
</dbReference>
<dbReference type="Proteomes" id="UP000522663">
    <property type="component" value="Unassembled WGS sequence"/>
</dbReference>
<dbReference type="InterPro" id="IPR003689">
    <property type="entry name" value="ZIP"/>
</dbReference>
<name>A0A7K9ZB90_9GALL</name>
<evidence type="ECO:0000256" key="11">
    <source>
        <dbReference type="ARBA" id="ARBA00043053"/>
    </source>
</evidence>
<evidence type="ECO:0000256" key="5">
    <source>
        <dbReference type="ARBA" id="ARBA00022989"/>
    </source>
</evidence>
<evidence type="ECO:0000256" key="7">
    <source>
        <dbReference type="ARBA" id="ARBA00034634"/>
    </source>
</evidence>
<keyword evidence="2" id="KW-0813">Transport</keyword>
<evidence type="ECO:0000256" key="4">
    <source>
        <dbReference type="ARBA" id="ARBA00022906"/>
    </source>
</evidence>
<proteinExistence type="inferred from homology"/>
<feature type="non-terminal residue" evidence="13">
    <location>
        <position position="71"/>
    </location>
</feature>
<accession>A0A7K9ZB90</accession>
<comment type="caution">
    <text evidence="13">The sequence shown here is derived from an EMBL/GenBank/DDBJ whole genome shotgun (WGS) entry which is preliminary data.</text>
</comment>
<dbReference type="EMBL" id="VXAB01020016">
    <property type="protein sequence ID" value="NXJ16901.1"/>
    <property type="molecule type" value="Genomic_DNA"/>
</dbReference>
<keyword evidence="3 12" id="KW-0812">Transmembrane</keyword>
<dbReference type="GO" id="GO:0005385">
    <property type="term" value="F:zinc ion transmembrane transporter activity"/>
    <property type="evidence" value="ECO:0007669"/>
    <property type="project" value="TreeGrafter"/>
</dbReference>
<protein>
    <recommendedName>
        <fullName evidence="9">Zinc transporter SLC39A7</fullName>
    </recommendedName>
    <alternativeName>
        <fullName evidence="10">Solute carrier family 39 member 7</fullName>
    </alternativeName>
    <alternativeName>
        <fullName evidence="11">Zrt-, Irt-like protein 7</fullName>
    </alternativeName>
</protein>
<comment type="subcellular location">
    <subcellularLocation>
        <location evidence="1">Golgi apparatus</location>
        <location evidence="1">cis-Golgi network membrane</location>
        <topology evidence="1">Multi-pass membrane protein</topology>
    </subcellularLocation>
</comment>
<evidence type="ECO:0000256" key="2">
    <source>
        <dbReference type="ARBA" id="ARBA00022448"/>
    </source>
</evidence>
<evidence type="ECO:0000256" key="12">
    <source>
        <dbReference type="SAM" id="Phobius"/>
    </source>
</evidence>
<keyword evidence="6 12" id="KW-0472">Membrane</keyword>
<evidence type="ECO:0000256" key="6">
    <source>
        <dbReference type="ARBA" id="ARBA00023136"/>
    </source>
</evidence>
<feature type="non-terminal residue" evidence="13">
    <location>
        <position position="1"/>
    </location>
</feature>
<comment type="similarity">
    <text evidence="8">Belongs to the ZIP transporter (TC 2.A.5) family. KE4/Catsup subfamily.</text>
</comment>
<gene>
    <name evidence="13" type="primary">Slc39a7</name>
    <name evidence="13" type="ORF">ODOGUJ_R15504</name>
</gene>
<keyword evidence="4" id="KW-0406">Ion transport</keyword>
<evidence type="ECO:0000313" key="14">
    <source>
        <dbReference type="Proteomes" id="UP000522663"/>
    </source>
</evidence>
<organism evidence="13 14">
    <name type="scientific">Odontophorus gujanensis</name>
    <name type="common">marbled wood quail</name>
    <dbReference type="NCBI Taxonomy" id="886794"/>
    <lineage>
        <taxon>Eukaryota</taxon>
        <taxon>Metazoa</taxon>
        <taxon>Chordata</taxon>
        <taxon>Craniata</taxon>
        <taxon>Vertebrata</taxon>
        <taxon>Euteleostomi</taxon>
        <taxon>Archelosauria</taxon>
        <taxon>Archosauria</taxon>
        <taxon>Dinosauria</taxon>
        <taxon>Saurischia</taxon>
        <taxon>Theropoda</taxon>
        <taxon>Coelurosauria</taxon>
        <taxon>Aves</taxon>
        <taxon>Neognathae</taxon>
        <taxon>Galloanserae</taxon>
        <taxon>Galliformes</taxon>
        <taxon>Odontophoridae</taxon>
        <taxon>Odontophorus</taxon>
    </lineage>
</organism>
<keyword evidence="4" id="KW-0864">Zinc transport</keyword>
<keyword evidence="4" id="KW-0862">Zinc</keyword>
<dbReference type="AlphaFoldDB" id="A0A7K9ZB90"/>